<reference evidence="5 6" key="1">
    <citation type="submission" date="2019-10" db="EMBL/GenBank/DDBJ databases">
        <authorList>
            <person name="Palmer J.M."/>
        </authorList>
    </citation>
    <scope>NUCLEOTIDE SEQUENCE [LARGE SCALE GENOMIC DNA]</scope>
    <source>
        <strain evidence="5 6">TWF696</strain>
    </source>
</reference>
<evidence type="ECO:0000256" key="1">
    <source>
        <dbReference type="ARBA" id="ARBA00004173"/>
    </source>
</evidence>
<dbReference type="PANTHER" id="PTHR47447">
    <property type="entry name" value="OS03G0856100 PROTEIN"/>
    <property type="match status" value="1"/>
</dbReference>
<dbReference type="GO" id="GO:0005739">
    <property type="term" value="C:mitochondrion"/>
    <property type="evidence" value="ECO:0007669"/>
    <property type="project" value="UniProtKB-SubCell"/>
</dbReference>
<keyword evidence="4" id="KW-0496">Mitochondrion</keyword>
<evidence type="ECO:0000313" key="5">
    <source>
        <dbReference type="EMBL" id="KAK6350132.1"/>
    </source>
</evidence>
<evidence type="ECO:0000256" key="3">
    <source>
        <dbReference type="ARBA" id="ARBA00022946"/>
    </source>
</evidence>
<comment type="subcellular location">
    <subcellularLocation>
        <location evidence="1">Mitochondrion</location>
    </subcellularLocation>
</comment>
<evidence type="ECO:0000256" key="4">
    <source>
        <dbReference type="ARBA" id="ARBA00023128"/>
    </source>
</evidence>
<dbReference type="Pfam" id="PF12921">
    <property type="entry name" value="ATP13"/>
    <property type="match status" value="1"/>
</dbReference>
<evidence type="ECO:0000313" key="6">
    <source>
        <dbReference type="Proteomes" id="UP001375240"/>
    </source>
</evidence>
<proteinExistence type="predicted"/>
<dbReference type="AlphaFoldDB" id="A0AAV9UXH6"/>
<dbReference type="PANTHER" id="PTHR47447:SF24">
    <property type="entry name" value="PENTATRICOPEPTIDE REPEAT-CONTAINING PROTEIN"/>
    <property type="match status" value="1"/>
</dbReference>
<protein>
    <submittedName>
        <fullName evidence="5">Uncharacterized protein</fullName>
    </submittedName>
</protein>
<gene>
    <name evidence="5" type="ORF">TWF696_006378</name>
</gene>
<dbReference type="InterPro" id="IPR024319">
    <property type="entry name" value="ATPase_expression_mit"/>
</dbReference>
<organism evidence="5 6">
    <name type="scientific">Orbilia brochopaga</name>
    <dbReference type="NCBI Taxonomy" id="3140254"/>
    <lineage>
        <taxon>Eukaryota</taxon>
        <taxon>Fungi</taxon>
        <taxon>Dikarya</taxon>
        <taxon>Ascomycota</taxon>
        <taxon>Pezizomycotina</taxon>
        <taxon>Orbiliomycetes</taxon>
        <taxon>Orbiliales</taxon>
        <taxon>Orbiliaceae</taxon>
        <taxon>Orbilia</taxon>
    </lineage>
</organism>
<name>A0AAV9UXH6_9PEZI</name>
<keyword evidence="6" id="KW-1185">Reference proteome</keyword>
<sequence>MIASSPAINLVQRACCPRGTRSGLIWRRWSRFQSTMAYPGAAAPVFDSYQLPVENTDMDVLEHFELPEEYSTITEAVPSQYSLAVKPETAPPAVQAFVRQIRTHSFPDIFTAFQSLRKHGLTQHLTAEDFSNIMKAAKPTQIFPISMMARQIKHGTVPQKNPYKYVYKRFWSNLNVVLETMLEHGHRPTVLDYTNLMSKAVWSRNLRLQDALWRRMVGHNIRPNTWTYNARLALTAGPRPRNNLRKFPLIHKEEYLRRWQNKSRTALTKSMGVYSDMLNDGLFPNTMTVELLVLAHSSVGDVAGISRLVQNVYGITVGEANENVERAITPGSPIYPTPKTLKVLAVAYCRNAQFAAALQAVELVSTIYNVPIKDDTWDVLIMYSYALSRPKYNLLPPDTTARLSEMRKANMRGRPPSLQARDMLIRSLTRSTDPEELEAAEQEIRASVSYYRTHVQQKYMLMRDRWLNHSGERRGLWRTELAMNEKLYEVCKWKDALGYWLYALLRAHWQLMKLERSPLAEFENRQINIMEEFGTFWHAHRPMYAPPKRPGEVVVVPEMVPYRYRYPASMVGLKGFPAM</sequence>
<dbReference type="Proteomes" id="UP001375240">
    <property type="component" value="Unassembled WGS sequence"/>
</dbReference>
<evidence type="ECO:0000256" key="2">
    <source>
        <dbReference type="ARBA" id="ARBA00022737"/>
    </source>
</evidence>
<comment type="caution">
    <text evidence="5">The sequence shown here is derived from an EMBL/GenBank/DDBJ whole genome shotgun (WGS) entry which is preliminary data.</text>
</comment>
<accession>A0AAV9UXH6</accession>
<keyword evidence="3" id="KW-0809">Transit peptide</keyword>
<dbReference type="EMBL" id="JAVHNQ010000004">
    <property type="protein sequence ID" value="KAK6350132.1"/>
    <property type="molecule type" value="Genomic_DNA"/>
</dbReference>
<dbReference type="InterPro" id="IPR011990">
    <property type="entry name" value="TPR-like_helical_dom_sf"/>
</dbReference>
<keyword evidence="2" id="KW-0677">Repeat</keyword>
<dbReference type="Gene3D" id="1.25.40.10">
    <property type="entry name" value="Tetratricopeptide repeat domain"/>
    <property type="match status" value="1"/>
</dbReference>